<dbReference type="InterPro" id="IPR036505">
    <property type="entry name" value="Amidase/PGRP_sf"/>
</dbReference>
<evidence type="ECO:0000313" key="7">
    <source>
        <dbReference type="EMBL" id="ANM46358.1"/>
    </source>
</evidence>
<dbReference type="GO" id="GO:0042742">
    <property type="term" value="P:defense response to bacterium"/>
    <property type="evidence" value="ECO:0007669"/>
    <property type="project" value="UniProtKB-KW"/>
</dbReference>
<dbReference type="OrthoDB" id="13080at10239"/>
<evidence type="ECO:0000256" key="3">
    <source>
        <dbReference type="ARBA" id="ARBA00022638"/>
    </source>
</evidence>
<proteinExistence type="inferred from homology"/>
<dbReference type="InterPro" id="IPR034689">
    <property type="entry name" value="Endolysin_T7_type"/>
</dbReference>
<keyword evidence="4 7" id="KW-0378">Hydrolase</keyword>
<dbReference type="KEGG" id="vg:29068311"/>
<feature type="binding site" evidence="4">
    <location>
        <position position="123"/>
    </location>
    <ligand>
        <name>Zn(2+)</name>
        <dbReference type="ChEBI" id="CHEBI:29105"/>
    </ligand>
</feature>
<comment type="subunit">
    <text evidence="4">Interacts with the viral RNA polymerase.</text>
</comment>
<dbReference type="SMART" id="SM00701">
    <property type="entry name" value="PGRP"/>
    <property type="match status" value="1"/>
</dbReference>
<feature type="binding site" evidence="4">
    <location>
        <position position="18"/>
    </location>
    <ligand>
        <name>Zn(2+)</name>
        <dbReference type="ChEBI" id="CHEBI:29105"/>
    </ligand>
</feature>
<keyword evidence="4" id="KW-1188">Viral release from host cell</keyword>
<keyword evidence="3 4" id="KW-0081">Bacteriolytic enzyme</keyword>
<comment type="cofactor">
    <cofactor evidence="4">
        <name>Zn(2+)</name>
        <dbReference type="ChEBI" id="CHEBI:29105"/>
    </cofactor>
    <text evidence="4">Zn(2+) is required for amidase activity.</text>
</comment>
<dbReference type="InterPro" id="IPR002502">
    <property type="entry name" value="Amidase_domain"/>
</dbReference>
<keyword evidence="8" id="KW-1185">Reference proteome</keyword>
<feature type="domain" description="N-acetylmuramoyl-L-alanine amidase" evidence="5">
    <location>
        <begin position="1"/>
        <end position="133"/>
    </location>
</feature>
<keyword evidence="4" id="KW-1035">Host cytoplasm</keyword>
<dbReference type="PANTHER" id="PTHR11022">
    <property type="entry name" value="PEPTIDOGLYCAN RECOGNITION PROTEIN"/>
    <property type="match status" value="1"/>
</dbReference>
<comment type="activity regulation">
    <text evidence="4">Binding to the viral RNA polymerase inhibits amidase activity.</text>
</comment>
<keyword evidence="4" id="KW-0204">Cytolysis</keyword>
<dbReference type="PANTHER" id="PTHR11022:SF41">
    <property type="entry name" value="PEPTIDOGLYCAN-RECOGNITION PROTEIN LC-RELATED"/>
    <property type="match status" value="1"/>
</dbReference>
<reference evidence="7 8" key="1">
    <citation type="submission" date="2016-04" db="EMBL/GenBank/DDBJ databases">
        <title>Comparative genomics of Morganella phages MP1 and MP2 define new clades among the T4 and T7-like Viruses.</title>
        <authorList>
            <person name="Pinto G."/>
            <person name="Oliveira A."/>
            <person name="Malgorzata L."/>
            <person name="Kropinski A."/>
            <person name="Azeredo J."/>
        </authorList>
    </citation>
    <scope>NUCLEOTIDE SEQUENCE [LARGE SCALE GENOMIC DNA]</scope>
</reference>
<evidence type="ECO:0000313" key="8">
    <source>
        <dbReference type="Proteomes" id="UP000203821"/>
    </source>
</evidence>
<organism evidence="7 8">
    <name type="scientific">Morganella phage vB_MmoP_MP2</name>
    <dbReference type="NCBI Taxonomy" id="1852627"/>
    <lineage>
        <taxon>Viruses</taxon>
        <taxon>Duplodnaviria</taxon>
        <taxon>Heunggongvirae</taxon>
        <taxon>Uroviricota</taxon>
        <taxon>Caudoviricetes</taxon>
        <taxon>Autographivirales</taxon>
        <taxon>Autotranscriptaviridae</taxon>
        <taxon>Studiervirinae</taxon>
        <taxon>Minipunavirus</taxon>
        <taxon>Minipunavirus MP2</taxon>
    </lineage>
</organism>
<dbReference type="GO" id="GO:0032897">
    <property type="term" value="P:negative regulation of viral transcription"/>
    <property type="evidence" value="ECO:0007669"/>
    <property type="project" value="InterPro"/>
</dbReference>
<feature type="site" description="Essential for amidase activity and zinc hydrate coordination" evidence="4">
    <location>
        <position position="47"/>
    </location>
</feature>
<keyword evidence="4" id="KW-0862">Zinc</keyword>
<dbReference type="GO" id="GO:0044659">
    <property type="term" value="P:viral release from host cell by cytolysis"/>
    <property type="evidence" value="ECO:0007669"/>
    <property type="project" value="UniProtKB-UniRule"/>
</dbReference>
<name>A0A192Y9Z6_9CAUD</name>
<dbReference type="CDD" id="cd06583">
    <property type="entry name" value="PGRP"/>
    <property type="match status" value="1"/>
</dbReference>
<keyword evidence="4" id="KW-0578">Host cell lysis by virus</keyword>
<dbReference type="GO" id="GO:0008270">
    <property type="term" value="F:zinc ion binding"/>
    <property type="evidence" value="ECO:0007669"/>
    <property type="project" value="InterPro"/>
</dbReference>
<evidence type="ECO:0000256" key="2">
    <source>
        <dbReference type="ARBA" id="ARBA00022529"/>
    </source>
</evidence>
<dbReference type="RefSeq" id="YP_009291547.1">
    <property type="nucleotide sequence ID" value="NC_031115.1"/>
</dbReference>
<comment type="subcellular location">
    <subcellularLocation>
        <location evidence="4">Host cytoplasm</location>
    </subcellularLocation>
    <text evidence="4">The endolysin is cytoplasmic, but can reach the periplasmic space with the help of the holins which disrupt the host cell membrane.</text>
</comment>
<dbReference type="GO" id="GO:0030430">
    <property type="term" value="C:host cell cytoplasm"/>
    <property type="evidence" value="ECO:0007669"/>
    <property type="project" value="UniProtKB-SubCell"/>
</dbReference>
<accession>A0A192Y9Z6</accession>
<comment type="similarity">
    <text evidence="1 4">Belongs to the N-acetylmuramoyl-L-alanine amidase 2 family.</text>
</comment>
<evidence type="ECO:0000259" key="6">
    <source>
        <dbReference type="SMART" id="SM00701"/>
    </source>
</evidence>
<protein>
    <recommendedName>
        <fullName evidence="4">Endolysin</fullName>
        <ecNumber evidence="4">3.5.1.28</ecNumber>
    </recommendedName>
    <alternativeName>
        <fullName evidence="4">N-acetylmuramoyl-L-alanine amidase</fullName>
    </alternativeName>
</protein>
<dbReference type="GO" id="GO:0009253">
    <property type="term" value="P:peptidoglycan catabolic process"/>
    <property type="evidence" value="ECO:0007669"/>
    <property type="project" value="UniProtKB-UniRule"/>
</dbReference>
<evidence type="ECO:0000259" key="5">
    <source>
        <dbReference type="SMART" id="SM00644"/>
    </source>
</evidence>
<comment type="function">
    <text evidence="4">Endolysin with amidase activity that degrades host peptidoglycans and participates with the holin and spanin proteins in the sequential events which lead to the programmed host cell lysis releasing the mature viral particles. Once the holin has permeabilized the host cell membrane, the endolysin can reach the periplasm and breaking down the peptidoglycan layer.</text>
</comment>
<evidence type="ECO:0000256" key="4">
    <source>
        <dbReference type="HAMAP-Rule" id="MF_04111"/>
    </source>
</evidence>
<comment type="function">
    <text evidence="4">Plays an important role in the switch between viral transcription and genome replication. Once produced in sufficient amount, interacts with and inhibits the viral RNA polymerase that becomes unable to produce additional late transcripts. This lysozyme-polymerase complex in turn plays an active role in viral genome replication and packaging.</text>
</comment>
<dbReference type="EMBL" id="KX078568">
    <property type="protein sequence ID" value="ANM46358.1"/>
    <property type="molecule type" value="Genomic_DNA"/>
</dbReference>
<keyword evidence="4" id="KW-0479">Metal-binding</keyword>
<keyword evidence="2 4" id="KW-0929">Antimicrobial</keyword>
<dbReference type="Proteomes" id="UP000203821">
    <property type="component" value="Genome"/>
</dbReference>
<dbReference type="InterPro" id="IPR006619">
    <property type="entry name" value="PGRP_domain_met/bac"/>
</dbReference>
<comment type="catalytic activity">
    <reaction evidence="4">
        <text>Hydrolyzes the link between N-acetylmuramoyl residues and L-amino acid residues in certain cell-wall glycopeptides.</text>
        <dbReference type="EC" id="3.5.1.28"/>
    </reaction>
</comment>
<feature type="binding site" evidence="4">
    <location>
        <position position="131"/>
    </location>
    <ligand>
        <name>Zn(2+)</name>
        <dbReference type="ChEBI" id="CHEBI:29105"/>
    </ligand>
</feature>
<dbReference type="SUPFAM" id="SSF55846">
    <property type="entry name" value="N-acetylmuramoyl-L-alanine amidase-like"/>
    <property type="match status" value="1"/>
</dbReference>
<dbReference type="SMART" id="SM00644">
    <property type="entry name" value="Ami_2"/>
    <property type="match status" value="1"/>
</dbReference>
<sequence length="153" mass="17363">MSKVQFKPRKETKYIFVHCSATRPSQDVGVREIRQWHKERGWLDVGYHYVIKRDGTIETGRSLEAVGSHVKGYNEVSVGICLVGGIDDQGKPNANFTVAQMESLKHLLARTGETYPQAQIMAHHDVAPKACPSFHVRRWLKGDGLITWYSKEI</sequence>
<dbReference type="GeneID" id="29068311"/>
<dbReference type="InterPro" id="IPR015510">
    <property type="entry name" value="PGRP"/>
</dbReference>
<gene>
    <name evidence="7" type="ORF">MP2_gp21</name>
</gene>
<dbReference type="Gene3D" id="3.40.80.10">
    <property type="entry name" value="Peptidoglycan recognition protein-like"/>
    <property type="match status" value="1"/>
</dbReference>
<evidence type="ECO:0000256" key="1">
    <source>
        <dbReference type="ARBA" id="ARBA00007553"/>
    </source>
</evidence>
<keyword evidence="4" id="KW-0426">Late protein</keyword>
<dbReference type="Pfam" id="PF01510">
    <property type="entry name" value="Amidase_2"/>
    <property type="match status" value="1"/>
</dbReference>
<feature type="domain" description="Peptidoglycan recognition protein family" evidence="6">
    <location>
        <begin position="1"/>
        <end position="127"/>
    </location>
</feature>
<dbReference type="EC" id="3.5.1.28" evidence="4"/>
<dbReference type="GO" id="GO:0008745">
    <property type="term" value="F:N-acetylmuramoyl-L-alanine amidase activity"/>
    <property type="evidence" value="ECO:0007669"/>
    <property type="project" value="UniProtKB-UniRule"/>
</dbReference>
<dbReference type="HAMAP" id="MF_04111">
    <property type="entry name" value="ENDOLYSIN_T7"/>
    <property type="match status" value="1"/>
</dbReference>